<keyword evidence="3" id="KW-1185">Reference proteome</keyword>
<keyword evidence="1" id="KW-0812">Transmembrane</keyword>
<evidence type="ECO:0000313" key="3">
    <source>
        <dbReference type="Proteomes" id="UP000019473"/>
    </source>
</evidence>
<feature type="non-terminal residue" evidence="2">
    <location>
        <position position="1"/>
    </location>
</feature>
<name>W9WT66_9EURO</name>
<gene>
    <name evidence="2" type="ORF">A1O7_01957</name>
</gene>
<dbReference type="GeneID" id="19176568"/>
<proteinExistence type="predicted"/>
<keyword evidence="1" id="KW-1133">Transmembrane helix</keyword>
<dbReference type="HOGENOM" id="CLU_068914_0_0_1"/>
<accession>W9WT66</accession>
<feature type="non-terminal residue" evidence="2">
    <location>
        <position position="204"/>
    </location>
</feature>
<evidence type="ECO:0000256" key="1">
    <source>
        <dbReference type="SAM" id="Phobius"/>
    </source>
</evidence>
<comment type="caution">
    <text evidence="2">The sequence shown here is derived from an EMBL/GenBank/DDBJ whole genome shotgun (WGS) entry which is preliminary data.</text>
</comment>
<dbReference type="OrthoDB" id="4160347at2759"/>
<feature type="transmembrane region" description="Helical" evidence="1">
    <location>
        <begin position="24"/>
        <end position="53"/>
    </location>
</feature>
<dbReference type="Proteomes" id="UP000019473">
    <property type="component" value="Unassembled WGS sequence"/>
</dbReference>
<dbReference type="EMBL" id="AMGW01000002">
    <property type="protein sequence ID" value="EXJ61529.1"/>
    <property type="molecule type" value="Genomic_DNA"/>
</dbReference>
<dbReference type="AlphaFoldDB" id="W9WT66"/>
<dbReference type="VEuPathDB" id="FungiDB:A1O7_01957"/>
<reference evidence="2 3" key="1">
    <citation type="submission" date="2013-03" db="EMBL/GenBank/DDBJ databases">
        <title>The Genome Sequence of Cladophialophora yegresii CBS 114405.</title>
        <authorList>
            <consortium name="The Broad Institute Genomics Platform"/>
            <person name="Cuomo C."/>
            <person name="de Hoog S."/>
            <person name="Gorbushina A."/>
            <person name="Walker B."/>
            <person name="Young S.K."/>
            <person name="Zeng Q."/>
            <person name="Gargeya S."/>
            <person name="Fitzgerald M."/>
            <person name="Haas B."/>
            <person name="Abouelleil A."/>
            <person name="Allen A.W."/>
            <person name="Alvarado L."/>
            <person name="Arachchi H.M."/>
            <person name="Berlin A.M."/>
            <person name="Chapman S.B."/>
            <person name="Gainer-Dewar J."/>
            <person name="Goldberg J."/>
            <person name="Griggs A."/>
            <person name="Gujja S."/>
            <person name="Hansen M."/>
            <person name="Howarth C."/>
            <person name="Imamovic A."/>
            <person name="Ireland A."/>
            <person name="Larimer J."/>
            <person name="McCowan C."/>
            <person name="Murphy C."/>
            <person name="Pearson M."/>
            <person name="Poon T.W."/>
            <person name="Priest M."/>
            <person name="Roberts A."/>
            <person name="Saif S."/>
            <person name="Shea T."/>
            <person name="Sisk P."/>
            <person name="Sykes S."/>
            <person name="Wortman J."/>
            <person name="Nusbaum C."/>
            <person name="Birren B."/>
        </authorList>
    </citation>
    <scope>NUCLEOTIDE SEQUENCE [LARGE SCALE GENOMIC DNA]</scope>
    <source>
        <strain evidence="2 3">CBS 114405</strain>
    </source>
</reference>
<keyword evidence="1" id="KW-0472">Membrane</keyword>
<evidence type="ECO:0000313" key="2">
    <source>
        <dbReference type="EMBL" id="EXJ61529.1"/>
    </source>
</evidence>
<dbReference type="RefSeq" id="XP_007754183.1">
    <property type="nucleotide sequence ID" value="XM_007755993.1"/>
</dbReference>
<organism evidence="2 3">
    <name type="scientific">Cladophialophora yegresii CBS 114405</name>
    <dbReference type="NCBI Taxonomy" id="1182544"/>
    <lineage>
        <taxon>Eukaryota</taxon>
        <taxon>Fungi</taxon>
        <taxon>Dikarya</taxon>
        <taxon>Ascomycota</taxon>
        <taxon>Pezizomycotina</taxon>
        <taxon>Eurotiomycetes</taxon>
        <taxon>Chaetothyriomycetidae</taxon>
        <taxon>Chaetothyriales</taxon>
        <taxon>Herpotrichiellaceae</taxon>
        <taxon>Cladophialophora</taxon>
    </lineage>
</organism>
<protein>
    <submittedName>
        <fullName evidence="2">Uncharacterized protein</fullName>
    </submittedName>
</protein>
<sequence>PEADTLSFTELAQKAFLRILELGFIRGVVVSLFILCALVCLLIGTLQALAAYLHHHDTKLWETYEEIQACADVEKEVQEAADSRRSSVIEEFRRYNLQCQKQSRTSRYIMANPSTPITNINVHTSPRRDAVATSPYSPSETRFLTPIRPTSTPLRSALSKSPPSSKCLLSARSYLFGSRSTSTSTCLTPSPKYVRWADQIHISI</sequence>